<evidence type="ECO:0000256" key="2">
    <source>
        <dbReference type="ARBA" id="ARBA00022676"/>
    </source>
</evidence>
<evidence type="ECO:0000256" key="5">
    <source>
        <dbReference type="ARBA" id="ARBA00022989"/>
    </source>
</evidence>
<evidence type="ECO:0000256" key="8">
    <source>
        <dbReference type="SAM" id="MobiDB-lite"/>
    </source>
</evidence>
<keyword evidence="2" id="KW-0328">Glycosyltransferase</keyword>
<dbReference type="InterPro" id="IPR029044">
    <property type="entry name" value="Nucleotide-diphossugar_trans"/>
</dbReference>
<dbReference type="InterPro" id="IPR052427">
    <property type="entry name" value="Glycosyltrans_GT2/GT47"/>
</dbReference>
<keyword evidence="3" id="KW-0808">Transferase</keyword>
<evidence type="ECO:0000256" key="4">
    <source>
        <dbReference type="ARBA" id="ARBA00022692"/>
    </source>
</evidence>
<name>A1C8I2_ASPCL</name>
<keyword evidence="6 9" id="KW-0472">Membrane</keyword>
<dbReference type="Proteomes" id="UP000006701">
    <property type="component" value="Unassembled WGS sequence"/>
</dbReference>
<dbReference type="Gene3D" id="3.90.550.10">
    <property type="entry name" value="Spore Coat Polysaccharide Biosynthesis Protein SpsA, Chain A"/>
    <property type="match status" value="1"/>
</dbReference>
<dbReference type="OrthoDB" id="2849215at2759"/>
<dbReference type="KEGG" id="act:ACLA_043380"/>
<organism evidence="10 11">
    <name type="scientific">Aspergillus clavatus (strain ATCC 1007 / CBS 513.65 / DSM 816 / NCTC 3887 / NRRL 1 / QM 1276 / 107)</name>
    <dbReference type="NCBI Taxonomy" id="344612"/>
    <lineage>
        <taxon>Eukaryota</taxon>
        <taxon>Fungi</taxon>
        <taxon>Dikarya</taxon>
        <taxon>Ascomycota</taxon>
        <taxon>Pezizomycotina</taxon>
        <taxon>Eurotiomycetes</taxon>
        <taxon>Eurotiomycetidae</taxon>
        <taxon>Eurotiales</taxon>
        <taxon>Aspergillaceae</taxon>
        <taxon>Aspergillus</taxon>
        <taxon>Aspergillus subgen. Fumigati</taxon>
    </lineage>
</organism>
<dbReference type="GO" id="GO:0016757">
    <property type="term" value="F:glycosyltransferase activity"/>
    <property type="evidence" value="ECO:0007669"/>
    <property type="project" value="UniProtKB-KW"/>
</dbReference>
<dbReference type="AlphaFoldDB" id="A1C8I2"/>
<dbReference type="SUPFAM" id="SSF53448">
    <property type="entry name" value="Nucleotide-diphospho-sugar transferases"/>
    <property type="match status" value="1"/>
</dbReference>
<dbReference type="HOGENOM" id="CLU_019940_2_1_1"/>
<dbReference type="VEuPathDB" id="FungiDB:ACLA_043380"/>
<dbReference type="EMBL" id="DS027046">
    <property type="protein sequence ID" value="EAW13619.1"/>
    <property type="molecule type" value="Genomic_DNA"/>
</dbReference>
<proteinExistence type="predicted"/>
<feature type="transmembrane region" description="Helical" evidence="9">
    <location>
        <begin position="336"/>
        <end position="359"/>
    </location>
</feature>
<keyword evidence="5 9" id="KW-1133">Transmembrane helix</keyword>
<accession>A1C8I2</accession>
<keyword evidence="7" id="KW-0325">Glycoprotein</keyword>
<dbReference type="PANTHER" id="PTHR47844:SF1">
    <property type="entry name" value="EXOSTOSIN-LIKE 2"/>
    <property type="match status" value="1"/>
</dbReference>
<dbReference type="eggNOG" id="ENOG502SICP">
    <property type="taxonomic scope" value="Eukaryota"/>
</dbReference>
<reference evidence="10 11" key="1">
    <citation type="journal article" date="2008" name="PLoS Genet.">
        <title>Genomic islands in the pathogenic filamentous fungus Aspergillus fumigatus.</title>
        <authorList>
            <person name="Fedorova N.D."/>
            <person name="Khaldi N."/>
            <person name="Joardar V.S."/>
            <person name="Maiti R."/>
            <person name="Amedeo P."/>
            <person name="Anderson M.J."/>
            <person name="Crabtree J."/>
            <person name="Silva J.C."/>
            <person name="Badger J.H."/>
            <person name="Albarraq A."/>
            <person name="Angiuoli S."/>
            <person name="Bussey H."/>
            <person name="Bowyer P."/>
            <person name="Cotty P.J."/>
            <person name="Dyer P.S."/>
            <person name="Egan A."/>
            <person name="Galens K."/>
            <person name="Fraser-Liggett C.M."/>
            <person name="Haas B.J."/>
            <person name="Inman J.M."/>
            <person name="Kent R."/>
            <person name="Lemieux S."/>
            <person name="Malavazi I."/>
            <person name="Orvis J."/>
            <person name="Roemer T."/>
            <person name="Ronning C.M."/>
            <person name="Sundaram J.P."/>
            <person name="Sutton G."/>
            <person name="Turner G."/>
            <person name="Venter J.C."/>
            <person name="White O.R."/>
            <person name="Whitty B.R."/>
            <person name="Youngman P."/>
            <person name="Wolfe K.H."/>
            <person name="Goldman G.H."/>
            <person name="Wortman J.R."/>
            <person name="Jiang B."/>
            <person name="Denning D.W."/>
            <person name="Nierman W.C."/>
        </authorList>
    </citation>
    <scope>NUCLEOTIDE SEQUENCE [LARGE SCALE GENOMIC DNA]</scope>
    <source>
        <strain evidence="11">ATCC 1007 / CBS 513.65 / DSM 816 / NCTC 3887 / NRRL 1</strain>
    </source>
</reference>
<evidence type="ECO:0000256" key="6">
    <source>
        <dbReference type="ARBA" id="ARBA00023136"/>
    </source>
</evidence>
<dbReference type="CDD" id="cd06434">
    <property type="entry name" value="GT2_HAS"/>
    <property type="match status" value="1"/>
</dbReference>
<evidence type="ECO:0000313" key="11">
    <source>
        <dbReference type="Proteomes" id="UP000006701"/>
    </source>
</evidence>
<feature type="region of interest" description="Disordered" evidence="8">
    <location>
        <begin position="434"/>
        <end position="488"/>
    </location>
</feature>
<protein>
    <submittedName>
        <fullName evidence="10">Capsule polysaccharide synthase Cps1, putative</fullName>
    </submittedName>
</protein>
<feature type="transmembrane region" description="Helical" evidence="9">
    <location>
        <begin position="28"/>
        <end position="52"/>
    </location>
</feature>
<evidence type="ECO:0000256" key="3">
    <source>
        <dbReference type="ARBA" id="ARBA00022679"/>
    </source>
</evidence>
<dbReference type="GeneID" id="4707339"/>
<dbReference type="RefSeq" id="XP_001275045.1">
    <property type="nucleotide sequence ID" value="XM_001275044.1"/>
</dbReference>
<keyword evidence="4 9" id="KW-0812">Transmembrane</keyword>
<evidence type="ECO:0000256" key="7">
    <source>
        <dbReference type="ARBA" id="ARBA00023180"/>
    </source>
</evidence>
<keyword evidence="11" id="KW-1185">Reference proteome</keyword>
<evidence type="ECO:0000313" key="10">
    <source>
        <dbReference type="EMBL" id="EAW13619.1"/>
    </source>
</evidence>
<feature type="transmembrane region" description="Helical" evidence="9">
    <location>
        <begin position="401"/>
        <end position="420"/>
    </location>
</feature>
<dbReference type="GO" id="GO:0016020">
    <property type="term" value="C:membrane"/>
    <property type="evidence" value="ECO:0007669"/>
    <property type="project" value="UniProtKB-SubCell"/>
</dbReference>
<dbReference type="Pfam" id="PF13641">
    <property type="entry name" value="Glyco_tranf_2_3"/>
    <property type="match status" value="1"/>
</dbReference>
<gene>
    <name evidence="10" type="ORF">ACLA_043380</name>
</gene>
<dbReference type="PANTHER" id="PTHR47844">
    <property type="entry name" value="SYNTHASE CPS1, PUTATIVE (AFU_ORTHOLOGUE AFUA_7G02500)-RELATED"/>
    <property type="match status" value="1"/>
</dbReference>
<comment type="subcellular location">
    <subcellularLocation>
        <location evidence="1">Membrane</location>
    </subcellularLocation>
</comment>
<evidence type="ECO:0000256" key="9">
    <source>
        <dbReference type="SAM" id="Phobius"/>
    </source>
</evidence>
<evidence type="ECO:0000256" key="1">
    <source>
        <dbReference type="ARBA" id="ARBA00004370"/>
    </source>
</evidence>
<sequence length="488" mass="56296">MYEVMSTWLTDMMPAYLLQLNSTDLMTVIFMHLFVFRYLRLVVHLISFWLMYRPAPVPKNPTLFPSDCSIILPTVDPKNQDFEECLTTCLLNGPGAIIIVTVGKKLTKLTNEIVAPFKRRFPDTEILVKTADEANKRRQVAHGLRYVKTKITVLLDDHVFWPTTRFLPTLLAPFEDPEVGIVGTNKRVRRTDTGFNIRSFWNMLGALYLERHNFEIRATNAMDGGVFVVSGRTSAHRSEILQDPEFLKGFTNERFFFGMFGPLSADDDNFITRWDVRHGWKVKIQYCKDAMIETTLGTYPKFLSQCLRWVRTTWRSNSASLFTDRSVWFSQPWCVYAVYFTSFVNFALFYDGAMIYALWNSKLGTVRNIKYLVFWIFCSKMVKLTPYYLREPQDLIMLPGYVAFAYFHSLIKLYAGLTFWETNWGGRNLDDVNKGKADNSDSEHDEGEDSDATPRPPKRQKTASKFHPVPGDAAPIAPYARNLSSDLS</sequence>
<dbReference type="OMA" id="QITHAMP"/>